<keyword evidence="1" id="KW-0812">Transmembrane</keyword>
<evidence type="ECO:0008006" key="4">
    <source>
        <dbReference type="Google" id="ProtNLM"/>
    </source>
</evidence>
<reference evidence="2 3" key="1">
    <citation type="submission" date="2016-01" db="EMBL/GenBank/DDBJ databases">
        <authorList>
            <person name="Mitreva M."/>
            <person name="Pepin K.H."/>
            <person name="Mihindukulasuriya K.A."/>
            <person name="Fulton R."/>
            <person name="Fronick C."/>
            <person name="O'Laughlin M."/>
            <person name="Miner T."/>
            <person name="Herter B."/>
            <person name="Rosa B.A."/>
            <person name="Cordes M."/>
            <person name="Tomlinson C."/>
            <person name="Wollam A."/>
            <person name="Palsikar V.B."/>
            <person name="Mardis E.R."/>
            <person name="Wilson R.K."/>
        </authorList>
    </citation>
    <scope>NUCLEOTIDE SEQUENCE [LARGE SCALE GENOMIC DNA]</scope>
    <source>
        <strain evidence="2 3">DNF00696</strain>
    </source>
</reference>
<sequence>MGLAFDPSPIEAEDDGYEDEAEVGEDYDYGGGGGSLKQKLIAASLSFVCAFVGAGLGTYLFSPTIPAQETKIVKQSRPAAPVGISTGTLDVVLSTPLQYLDADNEFYCFTASLRSGAADPIEVKDSDFEAKSGGKKAKLAPAFNPMSIPKTVSVPKGATMPIMTCFEGKLSPDGVDISFKGEKAHVDSPVGV</sequence>
<comment type="caution">
    <text evidence="2">The sequence shown here is derived from an EMBL/GenBank/DDBJ whole genome shotgun (WGS) entry which is preliminary data.</text>
</comment>
<protein>
    <recommendedName>
        <fullName evidence="4">Tat pathway signal sequence domain protein</fullName>
    </recommendedName>
</protein>
<evidence type="ECO:0000256" key="1">
    <source>
        <dbReference type="SAM" id="Phobius"/>
    </source>
</evidence>
<accession>A0AB34X0V2</accession>
<keyword evidence="1" id="KW-0472">Membrane</keyword>
<gene>
    <name evidence="2" type="ORF">HMPREF1862_00466</name>
</gene>
<feature type="transmembrane region" description="Helical" evidence="1">
    <location>
        <begin position="40"/>
        <end position="61"/>
    </location>
</feature>
<evidence type="ECO:0000313" key="2">
    <source>
        <dbReference type="EMBL" id="KXB81570.1"/>
    </source>
</evidence>
<dbReference type="Proteomes" id="UP000070572">
    <property type="component" value="Unassembled WGS sequence"/>
</dbReference>
<proteinExistence type="predicted"/>
<dbReference type="AlphaFoldDB" id="A0AB34X0V2"/>
<name>A0AB34X0V2_9ACTO</name>
<dbReference type="RefSeq" id="WP_060920151.1">
    <property type="nucleotide sequence ID" value="NZ_KQ960679.1"/>
</dbReference>
<evidence type="ECO:0000313" key="3">
    <source>
        <dbReference type="Proteomes" id="UP000070572"/>
    </source>
</evidence>
<keyword evidence="1" id="KW-1133">Transmembrane helix</keyword>
<organism evidence="2 3">
    <name type="scientific">Varibaculum cambriense</name>
    <dbReference type="NCBI Taxonomy" id="184870"/>
    <lineage>
        <taxon>Bacteria</taxon>
        <taxon>Bacillati</taxon>
        <taxon>Actinomycetota</taxon>
        <taxon>Actinomycetes</taxon>
        <taxon>Actinomycetales</taxon>
        <taxon>Actinomycetaceae</taxon>
        <taxon>Varibaculum</taxon>
    </lineage>
</organism>
<dbReference type="EMBL" id="LSDN01000007">
    <property type="protein sequence ID" value="KXB81570.1"/>
    <property type="molecule type" value="Genomic_DNA"/>
</dbReference>